<evidence type="ECO:0000313" key="1">
    <source>
        <dbReference type="EMBL" id="KAK4105987.1"/>
    </source>
</evidence>
<reference evidence="1" key="1">
    <citation type="journal article" date="2023" name="Mol. Phylogenet. Evol.">
        <title>Genome-scale phylogeny and comparative genomics of the fungal order Sordariales.</title>
        <authorList>
            <person name="Hensen N."/>
            <person name="Bonometti L."/>
            <person name="Westerberg I."/>
            <person name="Brannstrom I.O."/>
            <person name="Guillou S."/>
            <person name="Cros-Aarteil S."/>
            <person name="Calhoun S."/>
            <person name="Haridas S."/>
            <person name="Kuo A."/>
            <person name="Mondo S."/>
            <person name="Pangilinan J."/>
            <person name="Riley R."/>
            <person name="LaButti K."/>
            <person name="Andreopoulos B."/>
            <person name="Lipzen A."/>
            <person name="Chen C."/>
            <person name="Yan M."/>
            <person name="Daum C."/>
            <person name="Ng V."/>
            <person name="Clum A."/>
            <person name="Steindorff A."/>
            <person name="Ohm R.A."/>
            <person name="Martin F."/>
            <person name="Silar P."/>
            <person name="Natvig D.O."/>
            <person name="Lalanne C."/>
            <person name="Gautier V."/>
            <person name="Ament-Velasquez S.L."/>
            <person name="Kruys A."/>
            <person name="Hutchinson M.I."/>
            <person name="Powell A.J."/>
            <person name="Barry K."/>
            <person name="Miller A.N."/>
            <person name="Grigoriev I.V."/>
            <person name="Debuchy R."/>
            <person name="Gladieux P."/>
            <person name="Hiltunen Thoren M."/>
            <person name="Johannesson H."/>
        </authorList>
    </citation>
    <scope>NUCLEOTIDE SEQUENCE</scope>
    <source>
        <strain evidence="1">CBS 757.83</strain>
    </source>
</reference>
<dbReference type="EMBL" id="MU863624">
    <property type="protein sequence ID" value="KAK4105987.1"/>
    <property type="molecule type" value="Genomic_DNA"/>
</dbReference>
<name>A0AAN6T6P5_9PEZI</name>
<reference evidence="1" key="2">
    <citation type="submission" date="2023-05" db="EMBL/GenBank/DDBJ databases">
        <authorList>
            <consortium name="Lawrence Berkeley National Laboratory"/>
            <person name="Steindorff A."/>
            <person name="Hensen N."/>
            <person name="Bonometti L."/>
            <person name="Westerberg I."/>
            <person name="Brannstrom I.O."/>
            <person name="Guillou S."/>
            <person name="Cros-Aarteil S."/>
            <person name="Calhoun S."/>
            <person name="Haridas S."/>
            <person name="Kuo A."/>
            <person name="Mondo S."/>
            <person name="Pangilinan J."/>
            <person name="Riley R."/>
            <person name="Labutti K."/>
            <person name="Andreopoulos B."/>
            <person name="Lipzen A."/>
            <person name="Chen C."/>
            <person name="Yanf M."/>
            <person name="Daum C."/>
            <person name="Ng V."/>
            <person name="Clum A."/>
            <person name="Ohm R."/>
            <person name="Martin F."/>
            <person name="Silar P."/>
            <person name="Natvig D."/>
            <person name="Lalanne C."/>
            <person name="Gautier V."/>
            <person name="Ament-Velasquez S.L."/>
            <person name="Kruys A."/>
            <person name="Hutchinson M.I."/>
            <person name="Powell A.J."/>
            <person name="Barry K."/>
            <person name="Miller A.N."/>
            <person name="Grigoriev I.V."/>
            <person name="Debuchy R."/>
            <person name="Gladieux P."/>
            <person name="Thoren M.H."/>
            <person name="Johannesson H."/>
        </authorList>
    </citation>
    <scope>NUCLEOTIDE SEQUENCE</scope>
    <source>
        <strain evidence="1">CBS 757.83</strain>
    </source>
</reference>
<evidence type="ECO:0000313" key="2">
    <source>
        <dbReference type="Proteomes" id="UP001305647"/>
    </source>
</evidence>
<accession>A0AAN6T6P5</accession>
<proteinExistence type="predicted"/>
<dbReference type="AlphaFoldDB" id="A0AAN6T6P5"/>
<sequence>MHEGSGEKGKGAGALYLYSLYCTLAGGQCRSHLVCKPSGLTHSEAGRVSSAKGLDHGPGGTHFAPPVGNRSVFGWAQETSSCCVGLYTCGRQQAVVLGTEARSYPTGCAVEALLQQTPPPGMAFRSPCVPPCLGYCSTCSRMEPSCWPFSKRYQDSSTFLGYTRPWEQDRADDDCARYPSLTGMWAGTSRKRFRSRP</sequence>
<keyword evidence="2" id="KW-1185">Reference proteome</keyword>
<comment type="caution">
    <text evidence="1">The sequence shown here is derived from an EMBL/GenBank/DDBJ whole genome shotgun (WGS) entry which is preliminary data.</text>
</comment>
<dbReference type="Proteomes" id="UP001305647">
    <property type="component" value="Unassembled WGS sequence"/>
</dbReference>
<protein>
    <submittedName>
        <fullName evidence="1">Uncharacterized protein</fullName>
    </submittedName>
</protein>
<gene>
    <name evidence="1" type="ORF">N658DRAFT_2594</name>
</gene>
<organism evidence="1 2">
    <name type="scientific">Parathielavia hyrcaniae</name>
    <dbReference type="NCBI Taxonomy" id="113614"/>
    <lineage>
        <taxon>Eukaryota</taxon>
        <taxon>Fungi</taxon>
        <taxon>Dikarya</taxon>
        <taxon>Ascomycota</taxon>
        <taxon>Pezizomycotina</taxon>
        <taxon>Sordariomycetes</taxon>
        <taxon>Sordariomycetidae</taxon>
        <taxon>Sordariales</taxon>
        <taxon>Chaetomiaceae</taxon>
        <taxon>Parathielavia</taxon>
    </lineage>
</organism>